<comment type="caution">
    <text evidence="1">The sequence shown here is derived from an EMBL/GenBank/DDBJ whole genome shotgun (WGS) entry which is preliminary data.</text>
</comment>
<accession>A0A397SM73</accession>
<reference evidence="1 2" key="1">
    <citation type="submission" date="2018-06" db="EMBL/GenBank/DDBJ databases">
        <title>Comparative genomics reveals the genomic features of Rhizophagus irregularis, R. cerebriforme, R. diaphanum and Gigaspora rosea, and their symbiotic lifestyle signature.</title>
        <authorList>
            <person name="Morin E."/>
            <person name="San Clemente H."/>
            <person name="Chen E.C.H."/>
            <person name="De La Providencia I."/>
            <person name="Hainaut M."/>
            <person name="Kuo A."/>
            <person name="Kohler A."/>
            <person name="Murat C."/>
            <person name="Tang N."/>
            <person name="Roy S."/>
            <person name="Loubradou J."/>
            <person name="Henrissat B."/>
            <person name="Grigoriev I.V."/>
            <person name="Corradi N."/>
            <person name="Roux C."/>
            <person name="Martin F.M."/>
        </authorList>
    </citation>
    <scope>NUCLEOTIDE SEQUENCE [LARGE SCALE GENOMIC DNA]</scope>
    <source>
        <strain evidence="1 2">DAOM 227022</strain>
    </source>
</reference>
<feature type="non-terminal residue" evidence="1">
    <location>
        <position position="150"/>
    </location>
</feature>
<dbReference type="OrthoDB" id="2425056at2759"/>
<keyword evidence="2" id="KW-1185">Reference proteome</keyword>
<proteinExistence type="predicted"/>
<dbReference type="AlphaFoldDB" id="A0A397SM73"/>
<dbReference type="EMBL" id="QKYT01000390">
    <property type="protein sequence ID" value="RIA85999.1"/>
    <property type="molecule type" value="Genomic_DNA"/>
</dbReference>
<feature type="non-terminal residue" evidence="1">
    <location>
        <position position="1"/>
    </location>
</feature>
<sequence>YCLLFFKITQTNPLQYHSNACPLCLTCLVCTEVYGKNCICLPKELKWQRKSNEYKIDFCHKSLDMVATRKLKIKLDNVFVQKCINKFEYYKKTLNKPKKIKSKSDLASERIINLDSNKDTIGDIDTIDLTKQKQKQIVTSKLLINQNYYT</sequence>
<gene>
    <name evidence="1" type="ORF">C1645_780603</name>
</gene>
<name>A0A397SM73_9GLOM</name>
<protein>
    <submittedName>
        <fullName evidence="1">Uncharacterized protein</fullName>
    </submittedName>
</protein>
<evidence type="ECO:0000313" key="2">
    <source>
        <dbReference type="Proteomes" id="UP000265703"/>
    </source>
</evidence>
<organism evidence="1 2">
    <name type="scientific">Glomus cerebriforme</name>
    <dbReference type="NCBI Taxonomy" id="658196"/>
    <lineage>
        <taxon>Eukaryota</taxon>
        <taxon>Fungi</taxon>
        <taxon>Fungi incertae sedis</taxon>
        <taxon>Mucoromycota</taxon>
        <taxon>Glomeromycotina</taxon>
        <taxon>Glomeromycetes</taxon>
        <taxon>Glomerales</taxon>
        <taxon>Glomeraceae</taxon>
        <taxon>Glomus</taxon>
    </lineage>
</organism>
<dbReference type="Proteomes" id="UP000265703">
    <property type="component" value="Unassembled WGS sequence"/>
</dbReference>
<evidence type="ECO:0000313" key="1">
    <source>
        <dbReference type="EMBL" id="RIA85999.1"/>
    </source>
</evidence>